<dbReference type="Pfam" id="PF00077">
    <property type="entry name" value="RVP"/>
    <property type="match status" value="1"/>
</dbReference>
<gene>
    <name evidence="4" type="primary">Tf2-9_247</name>
    <name evidence="4" type="ORF">TNCV_666421</name>
</gene>
<dbReference type="GO" id="GO:0003676">
    <property type="term" value="F:nucleic acid binding"/>
    <property type="evidence" value="ECO:0007669"/>
    <property type="project" value="InterPro"/>
</dbReference>
<evidence type="ECO:0000313" key="5">
    <source>
        <dbReference type="Proteomes" id="UP000887159"/>
    </source>
</evidence>
<keyword evidence="2" id="KW-0479">Metal-binding</keyword>
<dbReference type="SUPFAM" id="SSF57756">
    <property type="entry name" value="Retrovirus zinc finger-like domains"/>
    <property type="match status" value="1"/>
</dbReference>
<evidence type="ECO:0000313" key="4">
    <source>
        <dbReference type="EMBL" id="GFY13080.1"/>
    </source>
</evidence>
<keyword evidence="2" id="KW-0863">Zinc-finger</keyword>
<reference evidence="4" key="1">
    <citation type="submission" date="2020-08" db="EMBL/GenBank/DDBJ databases">
        <title>Multicomponent nature underlies the extraordinary mechanical properties of spider dragline silk.</title>
        <authorList>
            <person name="Kono N."/>
            <person name="Nakamura H."/>
            <person name="Mori M."/>
            <person name="Yoshida Y."/>
            <person name="Ohtoshi R."/>
            <person name="Malay A.D."/>
            <person name="Moran D.A.P."/>
            <person name="Tomita M."/>
            <person name="Numata K."/>
            <person name="Arakawa K."/>
        </authorList>
    </citation>
    <scope>NUCLEOTIDE SEQUENCE</scope>
</reference>
<feature type="domain" description="CCHC-type" evidence="3">
    <location>
        <begin position="410"/>
        <end position="426"/>
    </location>
</feature>
<dbReference type="Proteomes" id="UP000887159">
    <property type="component" value="Unassembled WGS sequence"/>
</dbReference>
<name>A0A8X6SKR8_TRICX</name>
<keyword evidence="2" id="KW-0862">Zinc</keyword>
<evidence type="ECO:0000256" key="1">
    <source>
        <dbReference type="ARBA" id="ARBA00022801"/>
    </source>
</evidence>
<dbReference type="GO" id="GO:0004190">
    <property type="term" value="F:aspartic-type endopeptidase activity"/>
    <property type="evidence" value="ECO:0007669"/>
    <property type="project" value="InterPro"/>
</dbReference>
<dbReference type="EMBL" id="BMAU01021319">
    <property type="protein sequence ID" value="GFY13080.1"/>
    <property type="molecule type" value="Genomic_DNA"/>
</dbReference>
<dbReference type="PROSITE" id="PS00141">
    <property type="entry name" value="ASP_PROTEASE"/>
    <property type="match status" value="1"/>
</dbReference>
<dbReference type="InterPro" id="IPR001878">
    <property type="entry name" value="Znf_CCHC"/>
</dbReference>
<dbReference type="GO" id="GO:0006508">
    <property type="term" value="P:proteolysis"/>
    <property type="evidence" value="ECO:0007669"/>
    <property type="project" value="InterPro"/>
</dbReference>
<dbReference type="CDD" id="cd00303">
    <property type="entry name" value="retropepsin_like"/>
    <property type="match status" value="1"/>
</dbReference>
<dbReference type="SUPFAM" id="SSF50630">
    <property type="entry name" value="Acid proteases"/>
    <property type="match status" value="1"/>
</dbReference>
<dbReference type="AlphaFoldDB" id="A0A8X6SKR8"/>
<dbReference type="InterPro" id="IPR036875">
    <property type="entry name" value="Znf_CCHC_sf"/>
</dbReference>
<dbReference type="SMART" id="SM00343">
    <property type="entry name" value="ZnF_C2HC"/>
    <property type="match status" value="2"/>
</dbReference>
<dbReference type="PROSITE" id="PS50158">
    <property type="entry name" value="ZF_CCHC"/>
    <property type="match status" value="1"/>
</dbReference>
<dbReference type="Gene3D" id="4.10.60.10">
    <property type="entry name" value="Zinc finger, CCHC-type"/>
    <property type="match status" value="1"/>
</dbReference>
<evidence type="ECO:0000256" key="2">
    <source>
        <dbReference type="PROSITE-ProRule" id="PRU00047"/>
    </source>
</evidence>
<dbReference type="InterPro" id="IPR018061">
    <property type="entry name" value="Retropepsins"/>
</dbReference>
<evidence type="ECO:0000259" key="3">
    <source>
        <dbReference type="PROSITE" id="PS50158"/>
    </source>
</evidence>
<protein>
    <submittedName>
        <fullName evidence="4">Transposon Tf2-9 polyprotein</fullName>
    </submittedName>
</protein>
<dbReference type="InterPro" id="IPR021109">
    <property type="entry name" value="Peptidase_aspartic_dom_sf"/>
</dbReference>
<dbReference type="GO" id="GO:0008270">
    <property type="term" value="F:zinc ion binding"/>
    <property type="evidence" value="ECO:0007669"/>
    <property type="project" value="UniProtKB-KW"/>
</dbReference>
<keyword evidence="5" id="KW-1185">Reference proteome</keyword>
<dbReference type="Gene3D" id="2.40.70.10">
    <property type="entry name" value="Acid Proteases"/>
    <property type="match status" value="1"/>
</dbReference>
<dbReference type="InterPro" id="IPR001969">
    <property type="entry name" value="Aspartic_peptidase_AS"/>
</dbReference>
<sequence length="632" mass="71510">MSCKNIKLGDIPIIANSLKCDTTRAVKTLNSILGFTEFDRSSRNKIRNFSTFPKEFRVEEHKEKILTEFSLPDSISVANLLHLDVETNEKNLCNSIFKALMNLDEFQLTLNNSEAFFSEGENVVSKTTFQKRITLDRNFSSEGTDQHSPFQHPVSNAPLPSVQGYSFMPAHQNVSSLCTQNTFPPYSNNASLTEMNTQFWTLLRDISATSRKFTGEDFYSVNSFFRDVEENSDLFPAISSSQKLIFTKRLVCETAKSFLFSQRNLNTYESFKKALIEEFSDSVISIEIHHELEKRKMHKTETLMQYFNSMRGLENRCDSIDEASIIQYVINGIDGPRSDKIILYGATSFSEFKHKLRTYETVIKNMGIHNSNSPNFRHSYESRGRDFKQQSFQRKSTKFNVSDAAKNTQRCFNCNDIGHLSKSCPNHSRGPRCLSCNLYGHKSFECLRANLNNTSTPPSGVNAVHELPSPINMFKDVTIFGRKLNGLVDTGSNLTLLRNSTYINIDAPPLKQTNTLLTSFGFSRINVIGTFDSEITIDDQIFPVTISVVPNSCTNYDLIIGCDIIKQAHLNISPTGVKFAQILRPSDNANENFIMTISDGSPTFDIGLNVSQHNRAEVEQLLSTYTPKKQKL</sequence>
<accession>A0A8X6SKR8</accession>
<keyword evidence="1" id="KW-0378">Hydrolase</keyword>
<comment type="caution">
    <text evidence="4">The sequence shown here is derived from an EMBL/GenBank/DDBJ whole genome shotgun (WGS) entry which is preliminary data.</text>
</comment>
<proteinExistence type="predicted"/>
<organism evidence="4 5">
    <name type="scientific">Trichonephila clavipes</name>
    <name type="common">Golden silk orbweaver</name>
    <name type="synonym">Nephila clavipes</name>
    <dbReference type="NCBI Taxonomy" id="2585209"/>
    <lineage>
        <taxon>Eukaryota</taxon>
        <taxon>Metazoa</taxon>
        <taxon>Ecdysozoa</taxon>
        <taxon>Arthropoda</taxon>
        <taxon>Chelicerata</taxon>
        <taxon>Arachnida</taxon>
        <taxon>Araneae</taxon>
        <taxon>Araneomorphae</taxon>
        <taxon>Entelegynae</taxon>
        <taxon>Araneoidea</taxon>
        <taxon>Nephilidae</taxon>
        <taxon>Trichonephila</taxon>
    </lineage>
</organism>
<dbReference type="Pfam" id="PF00098">
    <property type="entry name" value="zf-CCHC"/>
    <property type="match status" value="1"/>
</dbReference>